<gene>
    <name evidence="12" type="ORF">DUNSADRAFT_17867</name>
</gene>
<dbReference type="PRINTS" id="PR01047">
    <property type="entry name" value="TRNASYNTHTHR"/>
</dbReference>
<dbReference type="EMBL" id="MU070330">
    <property type="protein sequence ID" value="KAF5828273.1"/>
    <property type="molecule type" value="Genomic_DNA"/>
</dbReference>
<dbReference type="InterPro" id="IPR018163">
    <property type="entry name" value="Thr/Ala-tRNA-synth_IIc_edit"/>
</dbReference>
<dbReference type="Pfam" id="PF07973">
    <property type="entry name" value="tRNA_SAD"/>
    <property type="match status" value="1"/>
</dbReference>
<feature type="compositionally biased region" description="Gly residues" evidence="10">
    <location>
        <begin position="1"/>
        <end position="13"/>
    </location>
</feature>
<sequence length="646" mass="72063">MNGGPENAGGPGRLAGRNIFELRAVPQANAAGTATEAPPAPPANGHKTTPQQQAAAPQEAYVSLPTSDESETLLRIRHSSAHMMAMAVQKLYKDAQVTIGPWIDRGFYYDFDIKQPLTDKELKQIKKEMQKIAKAKLPFIREDVSKEEAERRIKEINEPYKLEILESILSRNPDADITIYHIGEKDHPMHWWDLCAGPHVEKTSDINMDAVKLESVAGAYWRGDENRAMLQRIYGTAWETPQQLEAYIKLKEEAARRDHRKLGQELDLFSLQETAGLCKLSLLQESPSLGEENPNVCLIRHLCNVYCAKMYGVCTAVVRLPAPKLEIGHIGSPSPPALWLVVPGVSNRAPCKTSPCLPKVEDLSLSACFFLLQVCCRFSRRARYERSGTMHGLFRARGFTQDDGHIFCLPSQISSEIVGVLELMEQVLSTFGFSKYEVNLSTRPEKSVGDDNFWDIAESSLVEALNRKGWSYQVDEGGGAFYGPKIDLKIQDAIGRKWQCSTVQLDFNLPQRFDMTYIDEENTKQRPIMIHRAIFGSIERFFGILIENYAGAFPIWLAPTQVRLLTITDDVAPYAHEVAASMKKQGIRAKVEGGASISKLVRNATTAKTPVICIIGRQASSGSHLQCGGLNARVDEVQMLRSHQHT</sequence>
<dbReference type="InterPro" id="IPR004154">
    <property type="entry name" value="Anticodon-bd"/>
</dbReference>
<keyword evidence="5" id="KW-0067">ATP-binding</keyword>
<comment type="similarity">
    <text evidence="1">Belongs to the class-II aminoacyl-tRNA synthetase family.</text>
</comment>
<evidence type="ECO:0000313" key="12">
    <source>
        <dbReference type="EMBL" id="KAF5828273.1"/>
    </source>
</evidence>
<feature type="compositionally biased region" description="Low complexity" evidence="10">
    <location>
        <begin position="28"/>
        <end position="37"/>
    </location>
</feature>
<dbReference type="Gene3D" id="3.40.50.800">
    <property type="entry name" value="Anticodon-binding domain"/>
    <property type="match status" value="1"/>
</dbReference>
<dbReference type="InterPro" id="IPR002320">
    <property type="entry name" value="Thr-tRNA-ligase_IIa"/>
</dbReference>
<comment type="caution">
    <text evidence="12">The sequence shown here is derived from an EMBL/GenBank/DDBJ whole genome shotgun (WGS) entry which is preliminary data.</text>
</comment>
<evidence type="ECO:0000256" key="6">
    <source>
        <dbReference type="ARBA" id="ARBA00022917"/>
    </source>
</evidence>
<dbReference type="PANTHER" id="PTHR11451:SF44">
    <property type="entry name" value="THREONINE--TRNA LIGASE, CHLOROPLASTIC_MITOCHONDRIAL 2"/>
    <property type="match status" value="1"/>
</dbReference>
<comment type="catalytic activity">
    <reaction evidence="9">
        <text>tRNA(Thr) + L-threonine + ATP = L-threonyl-tRNA(Thr) + AMP + diphosphate + H(+)</text>
        <dbReference type="Rhea" id="RHEA:24624"/>
        <dbReference type="Rhea" id="RHEA-COMP:9670"/>
        <dbReference type="Rhea" id="RHEA-COMP:9704"/>
        <dbReference type="ChEBI" id="CHEBI:15378"/>
        <dbReference type="ChEBI" id="CHEBI:30616"/>
        <dbReference type="ChEBI" id="CHEBI:33019"/>
        <dbReference type="ChEBI" id="CHEBI:57926"/>
        <dbReference type="ChEBI" id="CHEBI:78442"/>
        <dbReference type="ChEBI" id="CHEBI:78534"/>
        <dbReference type="ChEBI" id="CHEBI:456215"/>
        <dbReference type="EC" id="6.1.1.3"/>
    </reaction>
</comment>
<reference evidence="12" key="1">
    <citation type="submission" date="2017-08" db="EMBL/GenBank/DDBJ databases">
        <authorList>
            <person name="Polle J.E."/>
            <person name="Barry K."/>
            <person name="Cushman J."/>
            <person name="Schmutz J."/>
            <person name="Tran D."/>
            <person name="Hathwaick L.T."/>
            <person name="Yim W.C."/>
            <person name="Jenkins J."/>
            <person name="Mckie-Krisberg Z.M."/>
            <person name="Prochnik S."/>
            <person name="Lindquist E."/>
            <person name="Dockter R.B."/>
            <person name="Adam C."/>
            <person name="Molina H."/>
            <person name="Bunkerborg J."/>
            <person name="Jin E."/>
            <person name="Buchheim M."/>
            <person name="Magnuson J."/>
        </authorList>
    </citation>
    <scope>NUCLEOTIDE SEQUENCE</scope>
    <source>
        <strain evidence="12">CCAP 19/18</strain>
    </source>
</reference>
<evidence type="ECO:0000256" key="8">
    <source>
        <dbReference type="ARBA" id="ARBA00031900"/>
    </source>
</evidence>
<keyword evidence="13" id="KW-1185">Reference proteome</keyword>
<dbReference type="SUPFAM" id="SSF55186">
    <property type="entry name" value="ThrRS/AlaRS common domain"/>
    <property type="match status" value="1"/>
</dbReference>
<evidence type="ECO:0000259" key="11">
    <source>
        <dbReference type="PROSITE" id="PS50862"/>
    </source>
</evidence>
<evidence type="ECO:0000256" key="1">
    <source>
        <dbReference type="ARBA" id="ARBA00008226"/>
    </source>
</evidence>
<evidence type="ECO:0000256" key="2">
    <source>
        <dbReference type="ARBA" id="ARBA00013163"/>
    </source>
</evidence>
<evidence type="ECO:0000256" key="7">
    <source>
        <dbReference type="ARBA" id="ARBA00023146"/>
    </source>
</evidence>
<dbReference type="InterPro" id="IPR006195">
    <property type="entry name" value="aa-tRNA-synth_II"/>
</dbReference>
<keyword evidence="3" id="KW-0436">Ligase</keyword>
<dbReference type="PROSITE" id="PS50862">
    <property type="entry name" value="AA_TRNA_LIGASE_II"/>
    <property type="match status" value="1"/>
</dbReference>
<dbReference type="InterPro" id="IPR036621">
    <property type="entry name" value="Anticodon-bd_dom_sf"/>
</dbReference>
<organism evidence="12 13">
    <name type="scientific">Dunaliella salina</name>
    <name type="common">Green alga</name>
    <name type="synonym">Protococcus salinus</name>
    <dbReference type="NCBI Taxonomy" id="3046"/>
    <lineage>
        <taxon>Eukaryota</taxon>
        <taxon>Viridiplantae</taxon>
        <taxon>Chlorophyta</taxon>
        <taxon>core chlorophytes</taxon>
        <taxon>Chlorophyceae</taxon>
        <taxon>CS clade</taxon>
        <taxon>Chlamydomonadales</taxon>
        <taxon>Dunaliellaceae</taxon>
        <taxon>Dunaliella</taxon>
    </lineage>
</organism>
<dbReference type="InterPro" id="IPR002314">
    <property type="entry name" value="aa-tRNA-synt_IIb"/>
</dbReference>
<dbReference type="SUPFAM" id="SSF55681">
    <property type="entry name" value="Class II aaRS and biotin synthetases"/>
    <property type="match status" value="1"/>
</dbReference>
<feature type="region of interest" description="Disordered" evidence="10">
    <location>
        <begin position="1"/>
        <end position="58"/>
    </location>
</feature>
<feature type="domain" description="Aminoacyl-transfer RNA synthetases class-II family profile" evidence="11">
    <location>
        <begin position="383"/>
        <end position="554"/>
    </location>
</feature>
<accession>A0ABQ7G0Z8</accession>
<evidence type="ECO:0000313" key="13">
    <source>
        <dbReference type="Proteomes" id="UP000815325"/>
    </source>
</evidence>
<dbReference type="Gene3D" id="3.30.930.10">
    <property type="entry name" value="Bira Bifunctional Protein, Domain 2"/>
    <property type="match status" value="1"/>
</dbReference>
<dbReference type="Gene3D" id="3.30.980.10">
    <property type="entry name" value="Threonyl-trna Synthetase, Chain A, domain 2"/>
    <property type="match status" value="1"/>
</dbReference>
<dbReference type="SMART" id="SM00863">
    <property type="entry name" value="tRNA_SAD"/>
    <property type="match status" value="1"/>
</dbReference>
<dbReference type="InterPro" id="IPR045864">
    <property type="entry name" value="aa-tRNA-synth_II/BPL/LPL"/>
</dbReference>
<keyword evidence="6" id="KW-0648">Protein biosynthesis</keyword>
<dbReference type="InterPro" id="IPR012947">
    <property type="entry name" value="tRNA_SAD"/>
</dbReference>
<keyword evidence="4" id="KW-0547">Nucleotide-binding</keyword>
<evidence type="ECO:0000256" key="4">
    <source>
        <dbReference type="ARBA" id="ARBA00022741"/>
    </source>
</evidence>
<name>A0ABQ7G0Z8_DUNSA</name>
<dbReference type="PANTHER" id="PTHR11451">
    <property type="entry name" value="THREONINE-TRNA LIGASE"/>
    <property type="match status" value="1"/>
</dbReference>
<evidence type="ECO:0000256" key="10">
    <source>
        <dbReference type="SAM" id="MobiDB-lite"/>
    </source>
</evidence>
<evidence type="ECO:0000256" key="3">
    <source>
        <dbReference type="ARBA" id="ARBA00022598"/>
    </source>
</evidence>
<evidence type="ECO:0000256" key="9">
    <source>
        <dbReference type="ARBA" id="ARBA00049515"/>
    </source>
</evidence>
<keyword evidence="7" id="KW-0030">Aminoacyl-tRNA synthetase</keyword>
<dbReference type="EC" id="6.1.1.3" evidence="2"/>
<dbReference type="SUPFAM" id="SSF52954">
    <property type="entry name" value="Class II aaRS ABD-related"/>
    <property type="match status" value="1"/>
</dbReference>
<dbReference type="Proteomes" id="UP000815325">
    <property type="component" value="Unassembled WGS sequence"/>
</dbReference>
<dbReference type="Gene3D" id="3.30.54.20">
    <property type="match status" value="1"/>
</dbReference>
<protein>
    <recommendedName>
        <fullName evidence="2">threonine--tRNA ligase</fullName>
        <ecNumber evidence="2">6.1.1.3</ecNumber>
    </recommendedName>
    <alternativeName>
        <fullName evidence="8">Threonyl-tRNA synthetase</fullName>
    </alternativeName>
</protein>
<dbReference type="Pfam" id="PF00587">
    <property type="entry name" value="tRNA-synt_2b"/>
    <property type="match status" value="1"/>
</dbReference>
<dbReference type="Pfam" id="PF03129">
    <property type="entry name" value="HGTP_anticodon"/>
    <property type="match status" value="1"/>
</dbReference>
<evidence type="ECO:0000256" key="5">
    <source>
        <dbReference type="ARBA" id="ARBA00022840"/>
    </source>
</evidence>
<proteinExistence type="inferred from homology"/>